<dbReference type="Proteomes" id="UP000255549">
    <property type="component" value="Unassembled WGS sequence"/>
</dbReference>
<reference evidence="2 3" key="1">
    <citation type="submission" date="2018-06" db="EMBL/GenBank/DDBJ databases">
        <authorList>
            <consortium name="Pathogen Informatics"/>
            <person name="Doyle S."/>
        </authorList>
    </citation>
    <scope>NUCLEOTIDE SEQUENCE [LARGE SCALE GENOMIC DNA]</scope>
    <source>
        <strain evidence="3">NCTC 11048</strain>
        <strain evidence="2">NCTC11048</strain>
    </source>
</reference>
<keyword evidence="3" id="KW-1185">Reference proteome</keyword>
<sequence>MGDKMNDRFYIYKCFFQEEPYFHLTMTQKFFLSLLYSLSDEDGYLPMQQKQLGEMIGLTKVGIGIRLSYLYKTGIVTIDNNKVIKVTRPHNREFIPLNEEFVYGKYQDLSEGAKIFYTYYRYIQLLKKADYLKIKGTEIGKPLNLNVRTIQKYYIELENVGLLIKSKDLGMNKLQFLEI</sequence>
<dbReference type="AlphaFoldDB" id="A0A380FZ08"/>
<dbReference type="RefSeq" id="WP_096560296.1">
    <property type="nucleotide sequence ID" value="NZ_CAIB01000250.1"/>
</dbReference>
<evidence type="ECO:0000313" key="3">
    <source>
        <dbReference type="Proteomes" id="UP000255549"/>
    </source>
</evidence>
<name>A0A380FZ08_STAIN</name>
<evidence type="ECO:0000313" key="1">
    <source>
        <dbReference type="EMBL" id="SUM43676.1"/>
    </source>
</evidence>
<proteinExistence type="predicted"/>
<dbReference type="EMBL" id="UHDP01000001">
    <property type="protein sequence ID" value="SUM43676.1"/>
    <property type="molecule type" value="Genomic_DNA"/>
</dbReference>
<accession>A0A380FZ08</accession>
<dbReference type="SUPFAM" id="SSF46785">
    <property type="entry name" value="Winged helix' DNA-binding domain"/>
    <property type="match status" value="1"/>
</dbReference>
<dbReference type="InterPro" id="IPR036390">
    <property type="entry name" value="WH_DNA-bd_sf"/>
</dbReference>
<gene>
    <name evidence="1" type="ORF">NCTC11048_00090</name>
    <name evidence="2" type="ORF">NCTC11048_00148</name>
</gene>
<evidence type="ECO:0000313" key="2">
    <source>
        <dbReference type="EMBL" id="SUM43782.1"/>
    </source>
</evidence>
<protein>
    <submittedName>
        <fullName evidence="2">Uncharacterized protein</fullName>
    </submittedName>
</protein>
<organism evidence="2 3">
    <name type="scientific">Staphylococcus intermedius NCTC 11048</name>
    <dbReference type="NCBI Taxonomy" id="1141106"/>
    <lineage>
        <taxon>Bacteria</taxon>
        <taxon>Bacillati</taxon>
        <taxon>Bacillota</taxon>
        <taxon>Bacilli</taxon>
        <taxon>Bacillales</taxon>
        <taxon>Staphylococcaceae</taxon>
        <taxon>Staphylococcus</taxon>
        <taxon>Staphylococcus intermedius group</taxon>
    </lineage>
</organism>
<dbReference type="EMBL" id="UHDP01000001">
    <property type="protein sequence ID" value="SUM43782.1"/>
    <property type="molecule type" value="Genomic_DNA"/>
</dbReference>